<dbReference type="PROSITE" id="PS51192">
    <property type="entry name" value="HELICASE_ATP_BIND_1"/>
    <property type="match status" value="1"/>
</dbReference>
<dbReference type="InterPro" id="IPR050615">
    <property type="entry name" value="ATP-dep_DNA_Helicase"/>
</dbReference>
<protein>
    <submittedName>
        <fullName evidence="8">ATP-dependent helicase</fullName>
    </submittedName>
</protein>
<dbReference type="PROSITE" id="PS51194">
    <property type="entry name" value="HELICASE_CTER"/>
    <property type="match status" value="1"/>
</dbReference>
<comment type="caution">
    <text evidence="8">The sequence shown here is derived from an EMBL/GenBank/DDBJ whole genome shotgun (WGS) entry which is preliminary data.</text>
</comment>
<feature type="region of interest" description="Disordered" evidence="5">
    <location>
        <begin position="87"/>
        <end position="106"/>
    </location>
</feature>
<dbReference type="InterPro" id="IPR006935">
    <property type="entry name" value="Helicase/UvrB_N"/>
</dbReference>
<evidence type="ECO:0000256" key="5">
    <source>
        <dbReference type="SAM" id="MobiDB-lite"/>
    </source>
</evidence>
<keyword evidence="3 8" id="KW-0347">Helicase</keyword>
<gene>
    <name evidence="8" type="ORF">C0Q88_07645</name>
</gene>
<evidence type="ECO:0000256" key="3">
    <source>
        <dbReference type="ARBA" id="ARBA00022806"/>
    </source>
</evidence>
<feature type="domain" description="Helicase ATP-binding" evidence="6">
    <location>
        <begin position="116"/>
        <end position="296"/>
    </location>
</feature>
<dbReference type="InterPro" id="IPR001650">
    <property type="entry name" value="Helicase_C-like"/>
</dbReference>
<dbReference type="SMART" id="SM00487">
    <property type="entry name" value="DEXDc"/>
    <property type="match status" value="1"/>
</dbReference>
<keyword evidence="1" id="KW-0547">Nucleotide-binding</keyword>
<dbReference type="Pfam" id="PF00271">
    <property type="entry name" value="Helicase_C"/>
    <property type="match status" value="1"/>
</dbReference>
<evidence type="ECO:0000256" key="2">
    <source>
        <dbReference type="ARBA" id="ARBA00022801"/>
    </source>
</evidence>
<evidence type="ECO:0000313" key="8">
    <source>
        <dbReference type="EMBL" id="PLC44544.1"/>
    </source>
</evidence>
<dbReference type="PANTHER" id="PTHR11274:SF0">
    <property type="entry name" value="GENERAL TRANSCRIPTION AND DNA REPAIR FACTOR IIH HELICASE SUBUNIT XPB"/>
    <property type="match status" value="1"/>
</dbReference>
<evidence type="ECO:0000256" key="1">
    <source>
        <dbReference type="ARBA" id="ARBA00022741"/>
    </source>
</evidence>
<dbReference type="GO" id="GO:0003677">
    <property type="term" value="F:DNA binding"/>
    <property type="evidence" value="ECO:0007669"/>
    <property type="project" value="InterPro"/>
</dbReference>
<feature type="domain" description="Helicase C-terminal" evidence="7">
    <location>
        <begin position="348"/>
        <end position="501"/>
    </location>
</feature>
<evidence type="ECO:0000256" key="4">
    <source>
        <dbReference type="ARBA" id="ARBA00022840"/>
    </source>
</evidence>
<dbReference type="RefSeq" id="WP_102064955.1">
    <property type="nucleotide sequence ID" value="NZ_PKQE01000001.1"/>
</dbReference>
<evidence type="ECO:0000259" key="6">
    <source>
        <dbReference type="PROSITE" id="PS51192"/>
    </source>
</evidence>
<dbReference type="OrthoDB" id="9804086at2"/>
<dbReference type="Proteomes" id="UP000234456">
    <property type="component" value="Unassembled WGS sequence"/>
</dbReference>
<proteinExistence type="predicted"/>
<dbReference type="GO" id="GO:0005524">
    <property type="term" value="F:ATP binding"/>
    <property type="evidence" value="ECO:0007669"/>
    <property type="project" value="UniProtKB-KW"/>
</dbReference>
<keyword evidence="2" id="KW-0378">Hydrolase</keyword>
<dbReference type="AlphaFoldDB" id="A0A2N4TXV2"/>
<dbReference type="PANTHER" id="PTHR11274">
    <property type="entry name" value="RAD25/XP-B DNA REPAIR HELICASE"/>
    <property type="match status" value="1"/>
</dbReference>
<dbReference type="InterPro" id="IPR014001">
    <property type="entry name" value="Helicase_ATP-bd"/>
</dbReference>
<dbReference type="Gene3D" id="3.40.50.300">
    <property type="entry name" value="P-loop containing nucleotide triphosphate hydrolases"/>
    <property type="match status" value="2"/>
</dbReference>
<dbReference type="InterPro" id="IPR049430">
    <property type="entry name" value="UvsW_N_sf"/>
</dbReference>
<dbReference type="EMBL" id="PKQE01000001">
    <property type="protein sequence ID" value="PLC44544.1"/>
    <property type="molecule type" value="Genomic_DNA"/>
</dbReference>
<dbReference type="GO" id="GO:0004386">
    <property type="term" value="F:helicase activity"/>
    <property type="evidence" value="ECO:0007669"/>
    <property type="project" value="UniProtKB-KW"/>
</dbReference>
<sequence>MSEVVTIASNAVIAKLHQPSRAVALEVQRVLSYRVDGAENTMAFKSGGWDGRSSFYDFRKSTFPAGFTQFVAAALRRKGYTVNTVRRPLPGPLGPENPKVDDFPDDPRYDYQPDTIERLLRHGQIIARLATGAGKSKVAKLAIARIGRPTLFLTTRSILMYQMKDAIERDMGIPVSVLGDGQFGHTIVDAHGNERQAVKKVCVGMVQTLVARLALPDPDDDVEKQNAQARRRQQTIDLLSKFELVIGEEAHEAGGNSYYEILQHCKNAHYRLALTATPFMKDDEESNMRLMAAFGPIGIKVSEQMLIERGILAKPYFKIIPLTQQPPKLYRGTAWQAAYRLGIVDAIERNAAIVYEATRGTKLGMTVMVLVQQTKHGEKLVEMLKAAGVRAAFIRGENDQKERKAALSRLAKGQLDVLIGTTILDVGVDVPAVGMVILAGGGKAEVSLRQRIGRGLRAKKFGPNVCLVVDFEDAYNGHLKAHAQQRRAIIEGTPGFAENILPAGADFDFEGLGLTKLAA</sequence>
<dbReference type="SUPFAM" id="SSF52540">
    <property type="entry name" value="P-loop containing nucleoside triphosphate hydrolases"/>
    <property type="match status" value="1"/>
</dbReference>
<evidence type="ECO:0000259" key="7">
    <source>
        <dbReference type="PROSITE" id="PS51194"/>
    </source>
</evidence>
<keyword evidence="4" id="KW-0067">ATP-binding</keyword>
<dbReference type="SMART" id="SM00490">
    <property type="entry name" value="HELICc"/>
    <property type="match status" value="1"/>
</dbReference>
<dbReference type="Pfam" id="PF04851">
    <property type="entry name" value="ResIII"/>
    <property type="match status" value="1"/>
</dbReference>
<name>A0A2N4TXV2_RALPI</name>
<organism evidence="8 9">
    <name type="scientific">Ralstonia pickettii</name>
    <name type="common">Burkholderia pickettii</name>
    <dbReference type="NCBI Taxonomy" id="329"/>
    <lineage>
        <taxon>Bacteria</taxon>
        <taxon>Pseudomonadati</taxon>
        <taxon>Pseudomonadota</taxon>
        <taxon>Betaproteobacteria</taxon>
        <taxon>Burkholderiales</taxon>
        <taxon>Burkholderiaceae</taxon>
        <taxon>Ralstonia</taxon>
    </lineage>
</organism>
<accession>A0A2N4TXV2</accession>
<dbReference type="InterPro" id="IPR027417">
    <property type="entry name" value="P-loop_NTPase"/>
</dbReference>
<dbReference type="Gene3D" id="3.30.780.20">
    <property type="match status" value="1"/>
</dbReference>
<dbReference type="GO" id="GO:0016787">
    <property type="term" value="F:hydrolase activity"/>
    <property type="evidence" value="ECO:0007669"/>
    <property type="project" value="UniProtKB-KW"/>
</dbReference>
<reference evidence="8 9" key="1">
    <citation type="submission" date="2017-12" db="EMBL/GenBank/DDBJ databases">
        <title>Draft genome sequence of Ralstonia pickettii 52.</title>
        <authorList>
            <person name="Zheng B."/>
        </authorList>
    </citation>
    <scope>NUCLEOTIDE SEQUENCE [LARGE SCALE GENOMIC DNA]</scope>
    <source>
        <strain evidence="8 9">52</strain>
    </source>
</reference>
<evidence type="ECO:0000313" key="9">
    <source>
        <dbReference type="Proteomes" id="UP000234456"/>
    </source>
</evidence>